<dbReference type="SUPFAM" id="SSF54427">
    <property type="entry name" value="NTF2-like"/>
    <property type="match status" value="1"/>
</dbReference>
<organism evidence="2 3">
    <name type="scientific">Thermomonospora curvata (strain ATCC 19995 / DSM 43183 / JCM 3096 / KCTC 9072 / NBRC 15933 / NCIMB 10081 / Henssen B9)</name>
    <dbReference type="NCBI Taxonomy" id="471852"/>
    <lineage>
        <taxon>Bacteria</taxon>
        <taxon>Bacillati</taxon>
        <taxon>Actinomycetota</taxon>
        <taxon>Actinomycetes</taxon>
        <taxon>Streptosporangiales</taxon>
        <taxon>Thermomonosporaceae</taxon>
        <taxon>Thermomonospora</taxon>
    </lineage>
</organism>
<dbReference type="InterPro" id="IPR032710">
    <property type="entry name" value="NTF2-like_dom_sf"/>
</dbReference>
<evidence type="ECO:0000313" key="2">
    <source>
        <dbReference type="EMBL" id="ACY98310.1"/>
    </source>
</evidence>
<dbReference type="OrthoDB" id="9130903at2"/>
<dbReference type="AlphaFoldDB" id="D1A615"/>
<evidence type="ECO:0000259" key="1">
    <source>
        <dbReference type="Pfam" id="PF13577"/>
    </source>
</evidence>
<dbReference type="HOGENOM" id="CLU_144131_0_0_11"/>
<dbReference type="Pfam" id="PF13577">
    <property type="entry name" value="SnoaL_4"/>
    <property type="match status" value="1"/>
</dbReference>
<feature type="domain" description="SnoaL-like" evidence="1">
    <location>
        <begin position="12"/>
        <end position="137"/>
    </location>
</feature>
<sequence>MGTPVAAVRKVTAEDYVDILSFYARQMHLLDGLRLEEYADTFTPDGVVDHAHRGERVAGREAMLASMRAALPRYRGVVVRHWFDHLVIEPSGDGWQVTYYSLVTRTDAAGKVEFEPTFTVRDELVRDADGRIRTRSRVIHRDKPDA</sequence>
<dbReference type="EMBL" id="CP001738">
    <property type="protein sequence ID" value="ACY98310.1"/>
    <property type="molecule type" value="Genomic_DNA"/>
</dbReference>
<keyword evidence="3" id="KW-1185">Reference proteome</keyword>
<dbReference type="InterPro" id="IPR037401">
    <property type="entry name" value="SnoaL-like"/>
</dbReference>
<dbReference type="KEGG" id="tcu:Tcur_2764"/>
<proteinExistence type="predicted"/>
<name>D1A615_THECD</name>
<dbReference type="eggNOG" id="COG5517">
    <property type="taxonomic scope" value="Bacteria"/>
</dbReference>
<protein>
    <recommendedName>
        <fullName evidence="1">SnoaL-like domain-containing protein</fullName>
    </recommendedName>
</protein>
<evidence type="ECO:0000313" key="3">
    <source>
        <dbReference type="Proteomes" id="UP000001918"/>
    </source>
</evidence>
<accession>D1A615</accession>
<dbReference type="RefSeq" id="WP_012853094.1">
    <property type="nucleotide sequence ID" value="NC_013510.1"/>
</dbReference>
<reference evidence="2 3" key="1">
    <citation type="journal article" date="2011" name="Stand. Genomic Sci.">
        <title>Complete genome sequence of Thermomonospora curvata type strain (B9).</title>
        <authorList>
            <person name="Chertkov O."/>
            <person name="Sikorski J."/>
            <person name="Nolan M."/>
            <person name="Lapidus A."/>
            <person name="Lucas S."/>
            <person name="Del Rio T.G."/>
            <person name="Tice H."/>
            <person name="Cheng J.F."/>
            <person name="Goodwin L."/>
            <person name="Pitluck S."/>
            <person name="Liolios K."/>
            <person name="Ivanova N."/>
            <person name="Mavromatis K."/>
            <person name="Mikhailova N."/>
            <person name="Ovchinnikova G."/>
            <person name="Pati A."/>
            <person name="Chen A."/>
            <person name="Palaniappan K."/>
            <person name="Djao O.D."/>
            <person name="Land M."/>
            <person name="Hauser L."/>
            <person name="Chang Y.J."/>
            <person name="Jeffries C.D."/>
            <person name="Brettin T."/>
            <person name="Han C."/>
            <person name="Detter J.C."/>
            <person name="Rohde M."/>
            <person name="Goker M."/>
            <person name="Woyke T."/>
            <person name="Bristow J."/>
            <person name="Eisen J.A."/>
            <person name="Markowitz V."/>
            <person name="Hugenholtz P."/>
            <person name="Klenk H.P."/>
            <person name="Kyrpides N.C."/>
        </authorList>
    </citation>
    <scope>NUCLEOTIDE SEQUENCE [LARGE SCALE GENOMIC DNA]</scope>
    <source>
        <strain evidence="3">ATCC 19995 / DSM 43183 / JCM 3096 / KCTC 9072 / NBRC 15933 / NCIMB 10081 / Henssen B9</strain>
    </source>
</reference>
<dbReference type="STRING" id="471852.Tcur_2764"/>
<gene>
    <name evidence="2" type="ordered locus">Tcur_2764</name>
</gene>
<dbReference type="Gene3D" id="3.10.450.50">
    <property type="match status" value="1"/>
</dbReference>
<dbReference type="Proteomes" id="UP000001918">
    <property type="component" value="Chromosome"/>
</dbReference>